<dbReference type="Gene3D" id="1.10.357.10">
    <property type="entry name" value="Tetracycline Repressor, domain 2"/>
    <property type="match status" value="1"/>
</dbReference>
<evidence type="ECO:0000313" key="1">
    <source>
        <dbReference type="EMBL" id="KCZ90352.1"/>
    </source>
</evidence>
<keyword evidence="2" id="KW-1185">Reference proteome</keyword>
<gene>
    <name evidence="1" type="ORF">HJA_03956</name>
</gene>
<dbReference type="eggNOG" id="COG1309">
    <property type="taxonomic scope" value="Bacteria"/>
</dbReference>
<evidence type="ECO:0000313" key="2">
    <source>
        <dbReference type="Proteomes" id="UP000024816"/>
    </source>
</evidence>
<dbReference type="EMBL" id="ARYJ01000002">
    <property type="protein sequence ID" value="KCZ90352.1"/>
    <property type="molecule type" value="Genomic_DNA"/>
</dbReference>
<reference evidence="1 2" key="1">
    <citation type="journal article" date="2014" name="Antonie Van Leeuwenhoek">
        <title>Hyphomonas beringensis sp. nov. and Hyphomonas chukchiensis sp. nov., isolated from surface seawater of the Bering Sea and Chukchi Sea.</title>
        <authorList>
            <person name="Li C."/>
            <person name="Lai Q."/>
            <person name="Li G."/>
            <person name="Dong C."/>
            <person name="Wang J."/>
            <person name="Liao Y."/>
            <person name="Shao Z."/>
        </authorList>
    </citation>
    <scope>NUCLEOTIDE SEQUENCE [LARGE SCALE GENOMIC DNA]</scope>
    <source>
        <strain evidence="1 2">VP2</strain>
    </source>
</reference>
<dbReference type="AlphaFoldDB" id="A0A059FIB5"/>
<dbReference type="SUPFAM" id="SSF46689">
    <property type="entry name" value="Homeodomain-like"/>
    <property type="match status" value="1"/>
</dbReference>
<accession>A0A059FIB5</accession>
<protein>
    <submittedName>
        <fullName evidence="1">TetR family transcriptional regulator</fullName>
    </submittedName>
</protein>
<dbReference type="Proteomes" id="UP000024816">
    <property type="component" value="Unassembled WGS sequence"/>
</dbReference>
<dbReference type="InterPro" id="IPR009057">
    <property type="entry name" value="Homeodomain-like_sf"/>
</dbReference>
<organism evidence="1 2">
    <name type="scientific">Hyphomonas jannaschiana VP2</name>
    <dbReference type="NCBI Taxonomy" id="1280952"/>
    <lineage>
        <taxon>Bacteria</taxon>
        <taxon>Pseudomonadati</taxon>
        <taxon>Pseudomonadota</taxon>
        <taxon>Alphaproteobacteria</taxon>
        <taxon>Hyphomonadales</taxon>
        <taxon>Hyphomonadaceae</taxon>
        <taxon>Hyphomonas</taxon>
    </lineage>
</organism>
<proteinExistence type="predicted"/>
<name>A0A059FIB5_9PROT</name>
<sequence>MSTLTCEEVGKLAGYSRGHSYQRFGSKEGMLVTVVERLCASRRKYLERRARVDASGIEKVLDFVDLHLGGVSNSLEMAAYFRVLAAPVLAMPKLNRAIDAARAETFEDISRVLRESRTGDRYESASESEGRVRIIYGLMTGMALQHAHIRREREFNLVRSDVQAFLRSALSRNSDGLPQQPAGRMDNNYHKYWTG</sequence>
<dbReference type="STRING" id="1280952.HJA_03956"/>
<comment type="caution">
    <text evidence="1">The sequence shown here is derived from an EMBL/GenBank/DDBJ whole genome shotgun (WGS) entry which is preliminary data.</text>
</comment>